<evidence type="ECO:0000256" key="2">
    <source>
        <dbReference type="SAM" id="SignalP"/>
    </source>
</evidence>
<dbReference type="RefSeq" id="XP_033572875.1">
    <property type="nucleotide sequence ID" value="XM_033722300.1"/>
</dbReference>
<keyword evidence="1" id="KW-0472">Membrane</keyword>
<keyword evidence="2" id="KW-0732">Signal</keyword>
<evidence type="ECO:0000313" key="4">
    <source>
        <dbReference type="Proteomes" id="UP000504636"/>
    </source>
</evidence>
<dbReference type="Proteomes" id="UP000504636">
    <property type="component" value="Unplaced"/>
</dbReference>
<sequence length="118" mass="12919">MSLLHFLVAAALTLSSALLCLPIGDGPQTTLLNLLLVTTFLYLFGKLLEVADYGSCGARRCIWSWRRWTRGGSWSRSVLFCPGLGLKTRARGKTDWRTSGAGRRALSGFLKRQDEGAG</sequence>
<dbReference type="AlphaFoldDB" id="A0A6A6YAR2"/>
<keyword evidence="1" id="KW-0812">Transmembrane</keyword>
<keyword evidence="1" id="KW-1133">Transmembrane helix</keyword>
<reference evidence="5" key="2">
    <citation type="submission" date="2020-04" db="EMBL/GenBank/DDBJ databases">
        <authorList>
            <consortium name="NCBI Genome Project"/>
        </authorList>
    </citation>
    <scope>NUCLEOTIDE SEQUENCE</scope>
    <source>
        <strain evidence="5">CBS 304.34</strain>
    </source>
</reference>
<evidence type="ECO:0000313" key="3">
    <source>
        <dbReference type="EMBL" id="KAF2805911.1"/>
    </source>
</evidence>
<evidence type="ECO:0000256" key="1">
    <source>
        <dbReference type="SAM" id="Phobius"/>
    </source>
</evidence>
<reference evidence="3 5" key="1">
    <citation type="journal article" date="2020" name="Stud. Mycol.">
        <title>101 Dothideomycetes genomes: a test case for predicting lifestyles and emergence of pathogens.</title>
        <authorList>
            <person name="Haridas S."/>
            <person name="Albert R."/>
            <person name="Binder M."/>
            <person name="Bloem J."/>
            <person name="Labutti K."/>
            <person name="Salamov A."/>
            <person name="Andreopoulos B."/>
            <person name="Baker S."/>
            <person name="Barry K."/>
            <person name="Bills G."/>
            <person name="Bluhm B."/>
            <person name="Cannon C."/>
            <person name="Castanera R."/>
            <person name="Culley D."/>
            <person name="Daum C."/>
            <person name="Ezra D."/>
            <person name="Gonzalez J."/>
            <person name="Henrissat B."/>
            <person name="Kuo A."/>
            <person name="Liang C."/>
            <person name="Lipzen A."/>
            <person name="Lutzoni F."/>
            <person name="Magnuson J."/>
            <person name="Mondo S."/>
            <person name="Nolan M."/>
            <person name="Ohm R."/>
            <person name="Pangilinan J."/>
            <person name="Park H.-J."/>
            <person name="Ramirez L."/>
            <person name="Alfaro M."/>
            <person name="Sun H."/>
            <person name="Tritt A."/>
            <person name="Yoshinaga Y."/>
            <person name="Zwiers L.-H."/>
            <person name="Turgeon B."/>
            <person name="Goodwin S."/>
            <person name="Spatafora J."/>
            <person name="Crous P."/>
            <person name="Grigoriev I."/>
        </authorList>
    </citation>
    <scope>NUCLEOTIDE SEQUENCE</scope>
    <source>
        <strain evidence="3 5">CBS 304.34</strain>
    </source>
</reference>
<proteinExistence type="predicted"/>
<reference evidence="5" key="3">
    <citation type="submission" date="2025-04" db="UniProtKB">
        <authorList>
            <consortium name="RefSeq"/>
        </authorList>
    </citation>
    <scope>IDENTIFICATION</scope>
    <source>
        <strain evidence="5">CBS 304.34</strain>
    </source>
</reference>
<dbReference type="EMBL" id="MU003708">
    <property type="protein sequence ID" value="KAF2805911.1"/>
    <property type="molecule type" value="Genomic_DNA"/>
</dbReference>
<gene>
    <name evidence="3 5" type="ORF">BDZ99DRAFT_479933</name>
</gene>
<feature type="transmembrane region" description="Helical" evidence="1">
    <location>
        <begin position="30"/>
        <end position="50"/>
    </location>
</feature>
<accession>A0A6A6YAR2</accession>
<feature type="chain" id="PRO_5044628966" evidence="2">
    <location>
        <begin position="18"/>
        <end position="118"/>
    </location>
</feature>
<dbReference type="GeneID" id="54463193"/>
<protein>
    <submittedName>
        <fullName evidence="3 5">Uncharacterized protein</fullName>
    </submittedName>
</protein>
<feature type="signal peptide" evidence="2">
    <location>
        <begin position="1"/>
        <end position="17"/>
    </location>
</feature>
<keyword evidence="4" id="KW-1185">Reference proteome</keyword>
<evidence type="ECO:0000313" key="5">
    <source>
        <dbReference type="RefSeq" id="XP_033572875.1"/>
    </source>
</evidence>
<name>A0A6A6YAR2_9PEZI</name>
<organism evidence="3">
    <name type="scientific">Mytilinidion resinicola</name>
    <dbReference type="NCBI Taxonomy" id="574789"/>
    <lineage>
        <taxon>Eukaryota</taxon>
        <taxon>Fungi</taxon>
        <taxon>Dikarya</taxon>
        <taxon>Ascomycota</taxon>
        <taxon>Pezizomycotina</taxon>
        <taxon>Dothideomycetes</taxon>
        <taxon>Pleosporomycetidae</taxon>
        <taxon>Mytilinidiales</taxon>
        <taxon>Mytilinidiaceae</taxon>
        <taxon>Mytilinidion</taxon>
    </lineage>
</organism>